<evidence type="ECO:0000256" key="3">
    <source>
        <dbReference type="ARBA" id="ARBA00022475"/>
    </source>
</evidence>
<comment type="subcellular location">
    <subcellularLocation>
        <location evidence="1">Cell membrane</location>
        <topology evidence="1">Single-pass membrane protein</topology>
    </subcellularLocation>
</comment>
<dbReference type="InterPro" id="IPR006665">
    <property type="entry name" value="OmpA-like"/>
</dbReference>
<keyword evidence="11" id="KW-1185">Reference proteome</keyword>
<dbReference type="InterPro" id="IPR050330">
    <property type="entry name" value="Bact_OuterMem_StrucFunc"/>
</dbReference>
<evidence type="ECO:0000256" key="2">
    <source>
        <dbReference type="ARBA" id="ARBA00008914"/>
    </source>
</evidence>
<dbReference type="InterPro" id="IPR025713">
    <property type="entry name" value="MotB-like_N_dom"/>
</dbReference>
<protein>
    <submittedName>
        <fullName evidence="10">Chemotaxis protein MotB</fullName>
    </submittedName>
</protein>
<organism evidence="10 11">
    <name type="scientific">Acidovorax soli</name>
    <dbReference type="NCBI Taxonomy" id="592050"/>
    <lineage>
        <taxon>Bacteria</taxon>
        <taxon>Pseudomonadati</taxon>
        <taxon>Pseudomonadota</taxon>
        <taxon>Betaproteobacteria</taxon>
        <taxon>Burkholderiales</taxon>
        <taxon>Comamonadaceae</taxon>
        <taxon>Acidovorax</taxon>
    </lineage>
</organism>
<dbReference type="EMBL" id="JACHLK010000013">
    <property type="protein sequence ID" value="MBB6562541.1"/>
    <property type="molecule type" value="Genomic_DNA"/>
</dbReference>
<dbReference type="Gene3D" id="3.30.1330.60">
    <property type="entry name" value="OmpA-like domain"/>
    <property type="match status" value="1"/>
</dbReference>
<comment type="similarity">
    <text evidence="2">Belongs to the MotB family.</text>
</comment>
<dbReference type="SUPFAM" id="SSF103088">
    <property type="entry name" value="OmpA-like"/>
    <property type="match status" value="1"/>
</dbReference>
<keyword evidence="3" id="KW-1003">Cell membrane</keyword>
<accession>A0A7X0PIJ4</accession>
<evidence type="ECO:0000256" key="5">
    <source>
        <dbReference type="ARBA" id="ARBA00022989"/>
    </source>
</evidence>
<dbReference type="Pfam" id="PF13677">
    <property type="entry name" value="MotB_plug"/>
    <property type="match status" value="1"/>
</dbReference>
<evidence type="ECO:0000256" key="7">
    <source>
        <dbReference type="PROSITE-ProRule" id="PRU00473"/>
    </source>
</evidence>
<dbReference type="PANTHER" id="PTHR30329">
    <property type="entry name" value="STATOR ELEMENT OF FLAGELLAR MOTOR COMPLEX"/>
    <property type="match status" value="1"/>
</dbReference>
<feature type="domain" description="OmpA-like" evidence="9">
    <location>
        <begin position="168"/>
        <end position="287"/>
    </location>
</feature>
<evidence type="ECO:0000256" key="4">
    <source>
        <dbReference type="ARBA" id="ARBA00022692"/>
    </source>
</evidence>
<evidence type="ECO:0000256" key="1">
    <source>
        <dbReference type="ARBA" id="ARBA00004162"/>
    </source>
</evidence>
<gene>
    <name evidence="10" type="ORF">HNP48_005254</name>
</gene>
<reference evidence="10 11" key="1">
    <citation type="submission" date="2020-08" db="EMBL/GenBank/DDBJ databases">
        <title>Functional genomics of gut bacteria from endangered species of beetles.</title>
        <authorList>
            <person name="Carlos-Shanley C."/>
        </authorList>
    </citation>
    <scope>NUCLEOTIDE SEQUENCE [LARGE SCALE GENOMIC DNA]</scope>
    <source>
        <strain evidence="10 11">S00198</strain>
    </source>
</reference>
<evidence type="ECO:0000256" key="8">
    <source>
        <dbReference type="SAM" id="Phobius"/>
    </source>
</evidence>
<sequence length="329" mass="35674">MQADGNASKAGKGDGHHPTVVKRVSRKAHDEAHGGAWKVAFADFCLALLCLFLVLWLLASRNAERSEEILRTTGGKMFDEGAGHKIHTFTTAQGSLIPREPVPAQGVVRQPRQAFTNGGQGLQPGAAPVRYDTAADLRQLAAILMRMSEDAGLANNLQAIITPFGLRVMLHDTDKQGMFERGSVVPTERFRRLLRKMGPVFAQMENQIIVVGHTDSLPYADGDMGPVSNWTLSNNRAIAARYHLLAGGMPAGTTLQTVGMADRAPFDTKDPKADTNRRIELLVLTTEHARHMAAMFGAPETVTPLLPGVDSTVPNRESLTALRETLTAR</sequence>
<evidence type="ECO:0000256" key="6">
    <source>
        <dbReference type="ARBA" id="ARBA00023136"/>
    </source>
</evidence>
<comment type="caution">
    <text evidence="10">The sequence shown here is derived from an EMBL/GenBank/DDBJ whole genome shotgun (WGS) entry which is preliminary data.</text>
</comment>
<proteinExistence type="inferred from homology"/>
<evidence type="ECO:0000259" key="9">
    <source>
        <dbReference type="PROSITE" id="PS51123"/>
    </source>
</evidence>
<feature type="transmembrane region" description="Helical" evidence="8">
    <location>
        <begin position="39"/>
        <end position="59"/>
    </location>
</feature>
<dbReference type="AlphaFoldDB" id="A0A7X0PIJ4"/>
<dbReference type="CDD" id="cd07185">
    <property type="entry name" value="OmpA_C-like"/>
    <property type="match status" value="1"/>
</dbReference>
<dbReference type="GO" id="GO:0005886">
    <property type="term" value="C:plasma membrane"/>
    <property type="evidence" value="ECO:0007669"/>
    <property type="project" value="UniProtKB-SubCell"/>
</dbReference>
<dbReference type="RefSeq" id="WP_184862657.1">
    <property type="nucleotide sequence ID" value="NZ_JACHLK010000013.1"/>
</dbReference>
<evidence type="ECO:0000313" key="10">
    <source>
        <dbReference type="EMBL" id="MBB6562541.1"/>
    </source>
</evidence>
<dbReference type="Pfam" id="PF00691">
    <property type="entry name" value="OmpA"/>
    <property type="match status" value="1"/>
</dbReference>
<dbReference type="PROSITE" id="PS51123">
    <property type="entry name" value="OMPA_2"/>
    <property type="match status" value="1"/>
</dbReference>
<keyword evidence="6 7" id="KW-0472">Membrane</keyword>
<name>A0A7X0PIJ4_9BURK</name>
<keyword evidence="5 8" id="KW-1133">Transmembrane helix</keyword>
<keyword evidence="4 8" id="KW-0812">Transmembrane</keyword>
<dbReference type="Proteomes" id="UP000575083">
    <property type="component" value="Unassembled WGS sequence"/>
</dbReference>
<evidence type="ECO:0000313" key="11">
    <source>
        <dbReference type="Proteomes" id="UP000575083"/>
    </source>
</evidence>
<dbReference type="InterPro" id="IPR036737">
    <property type="entry name" value="OmpA-like_sf"/>
</dbReference>
<dbReference type="PANTHER" id="PTHR30329:SF21">
    <property type="entry name" value="LIPOPROTEIN YIAD-RELATED"/>
    <property type="match status" value="1"/>
</dbReference>